<keyword evidence="2" id="KW-1185">Reference proteome</keyword>
<sequence length="273" mass="30617">MYVPEKLADRLLTVSREDFVRISDDAPESVRDHRITIVPVPLFGRWKQFPELKNSALTHDRAYVRDPVVPERYIDAVDAIQGTALRKCRLALKVCRELGATSLQVMESRTDSKNFNATNEYSSQIQTGTAEPARKKMPKANLALNEETSLNLAARLRNDLKMTVEAEGRWPGHAPSIEGALSALEGYDPSDVEDLRIFIEQREGSHNVSTSLSLVVNLLSELNRDFDLFLKASGGLEATLGRRQAKAGTSMSNDFRTHFERTKTVSFSFKVTF</sequence>
<dbReference type="Proteomes" id="UP001501710">
    <property type="component" value="Unassembled WGS sequence"/>
</dbReference>
<organism evidence="1 2">
    <name type="scientific">Actinomadura meridiana</name>
    <dbReference type="NCBI Taxonomy" id="559626"/>
    <lineage>
        <taxon>Bacteria</taxon>
        <taxon>Bacillati</taxon>
        <taxon>Actinomycetota</taxon>
        <taxon>Actinomycetes</taxon>
        <taxon>Streptosporangiales</taxon>
        <taxon>Thermomonosporaceae</taxon>
        <taxon>Actinomadura</taxon>
    </lineage>
</organism>
<evidence type="ECO:0000313" key="1">
    <source>
        <dbReference type="EMBL" id="GAA4239636.1"/>
    </source>
</evidence>
<gene>
    <name evidence="1" type="ORF">GCM10022254_60500</name>
</gene>
<accession>A0ABP8CID3</accession>
<evidence type="ECO:0000313" key="2">
    <source>
        <dbReference type="Proteomes" id="UP001501710"/>
    </source>
</evidence>
<protein>
    <submittedName>
        <fullName evidence="1">Uncharacterized protein</fullName>
    </submittedName>
</protein>
<comment type="caution">
    <text evidence="1">The sequence shown here is derived from an EMBL/GenBank/DDBJ whole genome shotgun (WGS) entry which is preliminary data.</text>
</comment>
<reference evidence="2" key="1">
    <citation type="journal article" date="2019" name="Int. J. Syst. Evol. Microbiol.">
        <title>The Global Catalogue of Microorganisms (GCM) 10K type strain sequencing project: providing services to taxonomists for standard genome sequencing and annotation.</title>
        <authorList>
            <consortium name="The Broad Institute Genomics Platform"/>
            <consortium name="The Broad Institute Genome Sequencing Center for Infectious Disease"/>
            <person name="Wu L."/>
            <person name="Ma J."/>
        </authorList>
    </citation>
    <scope>NUCLEOTIDE SEQUENCE [LARGE SCALE GENOMIC DNA]</scope>
    <source>
        <strain evidence="2">JCM 17440</strain>
    </source>
</reference>
<dbReference type="EMBL" id="BAABAS010000021">
    <property type="protein sequence ID" value="GAA4239636.1"/>
    <property type="molecule type" value="Genomic_DNA"/>
</dbReference>
<proteinExistence type="predicted"/>
<name>A0ABP8CID3_9ACTN</name>